<keyword evidence="3" id="KW-0274">FAD</keyword>
<dbReference type="Gene3D" id="3.50.50.60">
    <property type="entry name" value="FAD/NAD(P)-binding domain"/>
    <property type="match status" value="1"/>
</dbReference>
<proteinExistence type="predicted"/>
<dbReference type="EMBL" id="DRMJ01000304">
    <property type="protein sequence ID" value="HHL43142.1"/>
    <property type="molecule type" value="Genomic_DNA"/>
</dbReference>
<reference evidence="6" key="1">
    <citation type="journal article" date="2020" name="mSystems">
        <title>Genome- and Community-Level Interaction Insights into Carbon Utilization and Element Cycling Functions of Hydrothermarchaeota in Hydrothermal Sediment.</title>
        <authorList>
            <person name="Zhou Z."/>
            <person name="Liu Y."/>
            <person name="Xu W."/>
            <person name="Pan J."/>
            <person name="Luo Z.H."/>
            <person name="Li M."/>
        </authorList>
    </citation>
    <scope>NUCLEOTIDE SEQUENCE [LARGE SCALE GENOMIC DNA]</scope>
    <source>
        <strain evidence="6">HyVt-485</strain>
    </source>
</reference>
<dbReference type="Pfam" id="PF03486">
    <property type="entry name" value="HI0933_like"/>
    <property type="match status" value="1"/>
</dbReference>
<dbReference type="InterPro" id="IPR055178">
    <property type="entry name" value="RsdA/BaiN/AoA(So)-like_dom"/>
</dbReference>
<feature type="domain" description="RsdA/BaiN/AoA(So)-like insert" evidence="5">
    <location>
        <begin position="328"/>
        <end position="464"/>
    </location>
</feature>
<dbReference type="InterPro" id="IPR004792">
    <property type="entry name" value="BaiN-like"/>
</dbReference>
<dbReference type="AlphaFoldDB" id="A0A7C5QWE6"/>
<keyword evidence="2" id="KW-0285">Flavoprotein</keyword>
<dbReference type="InterPro" id="IPR057661">
    <property type="entry name" value="RsdA/BaiN/AoA(So)_Rossmann"/>
</dbReference>
<dbReference type="PANTHER" id="PTHR42887:SF2">
    <property type="entry name" value="OS12G0638800 PROTEIN"/>
    <property type="match status" value="1"/>
</dbReference>
<dbReference type="Pfam" id="PF22780">
    <property type="entry name" value="HI0933_like_1st"/>
    <property type="match status" value="1"/>
</dbReference>
<dbReference type="NCBIfam" id="TIGR00275">
    <property type="entry name" value="aminoacetone oxidase family FAD-binding enzyme"/>
    <property type="match status" value="1"/>
</dbReference>
<organism evidence="6">
    <name type="scientific">Hellea balneolensis</name>
    <dbReference type="NCBI Taxonomy" id="287478"/>
    <lineage>
        <taxon>Bacteria</taxon>
        <taxon>Pseudomonadati</taxon>
        <taxon>Pseudomonadota</taxon>
        <taxon>Alphaproteobacteria</taxon>
        <taxon>Maricaulales</taxon>
        <taxon>Robiginitomaculaceae</taxon>
        <taxon>Hellea</taxon>
    </lineage>
</organism>
<dbReference type="Gene3D" id="1.10.8.260">
    <property type="entry name" value="HI0933 insert domain-like"/>
    <property type="match status" value="1"/>
</dbReference>
<evidence type="ECO:0000256" key="1">
    <source>
        <dbReference type="ARBA" id="ARBA00001974"/>
    </source>
</evidence>
<accession>A0A7C5QWE6</accession>
<name>A0A7C5QWE6_9PROT</name>
<dbReference type="SUPFAM" id="SSF160996">
    <property type="entry name" value="HI0933 insert domain-like"/>
    <property type="match status" value="1"/>
</dbReference>
<dbReference type="InterPro" id="IPR036188">
    <property type="entry name" value="FAD/NAD-bd_sf"/>
</dbReference>
<gene>
    <name evidence="6" type="ORF">ENJ42_05960</name>
</gene>
<comment type="cofactor">
    <cofactor evidence="1">
        <name>FAD</name>
        <dbReference type="ChEBI" id="CHEBI:57692"/>
    </cofactor>
</comment>
<evidence type="ECO:0000259" key="5">
    <source>
        <dbReference type="Pfam" id="PF22780"/>
    </source>
</evidence>
<protein>
    <submittedName>
        <fullName evidence="6">Aminoacetone oxidase family FAD-binding enzyme</fullName>
    </submittedName>
</protein>
<feature type="non-terminal residue" evidence="6">
    <location>
        <position position="464"/>
    </location>
</feature>
<dbReference type="InterPro" id="IPR023166">
    <property type="entry name" value="BaiN-like_dom_sf"/>
</dbReference>
<evidence type="ECO:0000256" key="3">
    <source>
        <dbReference type="ARBA" id="ARBA00022827"/>
    </source>
</evidence>
<feature type="domain" description="RsdA/BaiN/AoA(So)-like Rossmann fold-like" evidence="4">
    <location>
        <begin position="140"/>
        <end position="327"/>
    </location>
</feature>
<sequence length="464" mass="51285">MMFKTAPVNHEIVLINALIGIGNAFEETVAKLWTIRVFCPANSVHINDIHALGVVIAKRLRHRFETGKRTRVLCGGGQIVDLMDNSRIGCRAAASRQTKTNSKNYKYCFHSPPQIDCVSFTDRPLQTFGKWILRRMDRFDIVIIGAGAAGLMCGAVAGARGKSVLIVDHAKKAGEKIRISGGGRCNFTNLYTGPDNFISDNPHFCKSALARYTPDDFLEMMSAHELTWHEKNPERATGQLFCDQRAGAIINMLRSRCDIAGNQIRLQTTITGLCKTQNGFIITTSQGRLHCQSVVVACGGPSIPKMGASGFGYKIARQFGLGVVAPTPALVPFTLTDSFKKDLGQLAGISVRARVSNERAMFLDDILLTHRGLSGPAILQISSYWNPGEAIEIDLLPDLDLEENLRIARQTTPKSRPSRILSTVLPSRLADYFCRDMDDVRLADMSDKHIAWIGQNIHHWRIKP</sequence>
<dbReference type="Proteomes" id="UP000885830">
    <property type="component" value="Unassembled WGS sequence"/>
</dbReference>
<dbReference type="SUPFAM" id="SSF51905">
    <property type="entry name" value="FAD/NAD(P)-binding domain"/>
    <property type="match status" value="1"/>
</dbReference>
<evidence type="ECO:0000256" key="2">
    <source>
        <dbReference type="ARBA" id="ARBA00022630"/>
    </source>
</evidence>
<comment type="caution">
    <text evidence="6">The sequence shown here is derived from an EMBL/GenBank/DDBJ whole genome shotgun (WGS) entry which is preliminary data.</text>
</comment>
<dbReference type="Gene3D" id="2.40.30.10">
    <property type="entry name" value="Translation factors"/>
    <property type="match status" value="1"/>
</dbReference>
<evidence type="ECO:0000259" key="4">
    <source>
        <dbReference type="Pfam" id="PF03486"/>
    </source>
</evidence>
<dbReference type="PANTHER" id="PTHR42887">
    <property type="entry name" value="OS12G0638800 PROTEIN"/>
    <property type="match status" value="1"/>
</dbReference>
<evidence type="ECO:0000313" key="6">
    <source>
        <dbReference type="EMBL" id="HHL43142.1"/>
    </source>
</evidence>